<dbReference type="SUPFAM" id="SSF52467">
    <property type="entry name" value="DHS-like NAD/FAD-binding domain"/>
    <property type="match status" value="1"/>
</dbReference>
<dbReference type="InterPro" id="IPR029035">
    <property type="entry name" value="DHS-like_NAD/FAD-binding_dom"/>
</dbReference>
<feature type="domain" description="Thiamine pyrophosphate enzyme TPP-binding" evidence="5">
    <location>
        <begin position="443"/>
        <end position="593"/>
    </location>
</feature>
<dbReference type="PANTHER" id="PTHR18968:SF9">
    <property type="entry name" value="3D-(3,5_4)-TRIHYDROXYCYCLOHEXANE-1,2-DIONE HYDROLASE"/>
    <property type="match status" value="1"/>
</dbReference>
<gene>
    <name evidence="7" type="ORF">ACFOHH_13355</name>
</gene>
<name>A0ABV7DIE1_9HYPH</name>
<dbReference type="InterPro" id="IPR012001">
    <property type="entry name" value="Thiamin_PyroP_enz_TPP-bd_dom"/>
</dbReference>
<dbReference type="Pfam" id="PF02776">
    <property type="entry name" value="TPP_enzyme_N"/>
    <property type="match status" value="1"/>
</dbReference>
<dbReference type="Gene3D" id="3.40.50.1220">
    <property type="entry name" value="TPP-binding domain"/>
    <property type="match status" value="1"/>
</dbReference>
<dbReference type="InterPro" id="IPR045229">
    <property type="entry name" value="TPP_enz"/>
</dbReference>
<dbReference type="Pfam" id="PF02775">
    <property type="entry name" value="TPP_enzyme_C"/>
    <property type="match status" value="1"/>
</dbReference>
<feature type="domain" description="Thiamine pyrophosphate enzyme central" evidence="4">
    <location>
        <begin position="238"/>
        <end position="368"/>
    </location>
</feature>
<proteinExistence type="inferred from homology"/>
<comment type="similarity">
    <text evidence="1 3">Belongs to the TPP enzyme family.</text>
</comment>
<evidence type="ECO:0000256" key="3">
    <source>
        <dbReference type="RuleBase" id="RU362132"/>
    </source>
</evidence>
<dbReference type="InterPro" id="IPR011766">
    <property type="entry name" value="TPP_enzyme_TPP-bd"/>
</dbReference>
<dbReference type="CDD" id="cd07035">
    <property type="entry name" value="TPP_PYR_POX_like"/>
    <property type="match status" value="1"/>
</dbReference>
<keyword evidence="2 3" id="KW-0786">Thiamine pyrophosphate</keyword>
<evidence type="ECO:0000259" key="5">
    <source>
        <dbReference type="Pfam" id="PF02775"/>
    </source>
</evidence>
<dbReference type="PANTHER" id="PTHR18968">
    <property type="entry name" value="THIAMINE PYROPHOSPHATE ENZYMES"/>
    <property type="match status" value="1"/>
</dbReference>
<dbReference type="RefSeq" id="WP_257313069.1">
    <property type="nucleotide sequence ID" value="NZ_JANFDG010000003.1"/>
</dbReference>
<evidence type="ECO:0000259" key="6">
    <source>
        <dbReference type="Pfam" id="PF02776"/>
    </source>
</evidence>
<evidence type="ECO:0000256" key="2">
    <source>
        <dbReference type="ARBA" id="ARBA00023052"/>
    </source>
</evidence>
<keyword evidence="8" id="KW-1185">Reference proteome</keyword>
<dbReference type="CDD" id="cd00568">
    <property type="entry name" value="TPP_enzymes"/>
    <property type="match status" value="1"/>
</dbReference>
<accession>A0ABV7DIE1</accession>
<comment type="caution">
    <text evidence="7">The sequence shown here is derived from an EMBL/GenBank/DDBJ whole genome shotgun (WGS) entry which is preliminary data.</text>
</comment>
<evidence type="ECO:0000259" key="4">
    <source>
        <dbReference type="Pfam" id="PF00205"/>
    </source>
</evidence>
<evidence type="ECO:0000313" key="7">
    <source>
        <dbReference type="EMBL" id="MFC3074094.1"/>
    </source>
</evidence>
<evidence type="ECO:0000256" key="1">
    <source>
        <dbReference type="ARBA" id="ARBA00007812"/>
    </source>
</evidence>
<evidence type="ECO:0000313" key="8">
    <source>
        <dbReference type="Proteomes" id="UP001595377"/>
    </source>
</evidence>
<reference evidence="8" key="1">
    <citation type="journal article" date="2019" name="Int. J. Syst. Evol. Microbiol.">
        <title>The Global Catalogue of Microorganisms (GCM) 10K type strain sequencing project: providing services to taxonomists for standard genome sequencing and annotation.</title>
        <authorList>
            <consortium name="The Broad Institute Genomics Platform"/>
            <consortium name="The Broad Institute Genome Sequencing Center for Infectious Disease"/>
            <person name="Wu L."/>
            <person name="Ma J."/>
        </authorList>
    </citation>
    <scope>NUCLEOTIDE SEQUENCE [LARGE SCALE GENOMIC DNA]</scope>
    <source>
        <strain evidence="8">KCTC 52677</strain>
    </source>
</reference>
<protein>
    <submittedName>
        <fullName evidence="7">Thiamine pyrophosphate-dependent enzyme</fullName>
    </submittedName>
</protein>
<dbReference type="Proteomes" id="UP001595377">
    <property type="component" value="Unassembled WGS sequence"/>
</dbReference>
<feature type="domain" description="Thiamine pyrophosphate enzyme N-terminal TPP-binding" evidence="6">
    <location>
        <begin position="40"/>
        <end position="152"/>
    </location>
</feature>
<dbReference type="InterPro" id="IPR029061">
    <property type="entry name" value="THDP-binding"/>
</dbReference>
<organism evidence="7 8">
    <name type="scientific">Shinella pollutisoli</name>
    <dbReference type="NCBI Taxonomy" id="2250594"/>
    <lineage>
        <taxon>Bacteria</taxon>
        <taxon>Pseudomonadati</taxon>
        <taxon>Pseudomonadota</taxon>
        <taxon>Alphaproteobacteria</taxon>
        <taxon>Hyphomicrobiales</taxon>
        <taxon>Rhizobiaceae</taxon>
        <taxon>Shinella</taxon>
    </lineage>
</organism>
<dbReference type="EMBL" id="JBHRSP010000019">
    <property type="protein sequence ID" value="MFC3074094.1"/>
    <property type="molecule type" value="Genomic_DNA"/>
</dbReference>
<dbReference type="Gene3D" id="3.40.50.970">
    <property type="match status" value="2"/>
</dbReference>
<sequence>MGTTEDMIRVEARARAIAKAGSVQDAIETGALEPVVALSVSEALVIGLLNQGVRKYLAVFGHGSTAFGEVLRVYEQAGVVRTFAFHNEVAMAHAASALRWQYGEVAALVTSIGPGALQAMAGSLTAITNHVGLYHIYGDETTFGEGHNLQQIPKNEQAVFSRMTALMGESYLLHTPEAMRDMLKRGSARVNHPYRPGPFYIHLPMNVQPVGIESFNLKALPAKVSTRIGGAHPSALSPATDLISRYKRIVIKAGGGARSYGKELQRLAEAIGAAVVVAPVSHGLIADDHDHNMLLGGGKGSISGNFAMANADLVILAGSRGVCQSDCSGLGYEKAEAVININANPDDAVHYNKTVPLVGDIGLVADELAAACEPLRLAQDPDRRAWLEQCTQKKREWKARLDSLVAAPAVPDARWERPVLTQAAAIKAVIDFAGEHALPKFFDAGDVQSNAMQLCADPHIGLTFTDGGASYMGFAASALIASGIADDPRYGIAVTGDGSFWMNPQVLINAAEHRARGCLVVLDNRRMGAISSLQVAQYGRDFRTADDVVEVDYLAMARAVAGVRAIAGGDSVAGIRAALLDAIAHPGLTVVHVPVVWDRDGTGNVGSFGRWNVGSWCEAVQRDYLAQDL</sequence>
<dbReference type="SUPFAM" id="SSF52518">
    <property type="entry name" value="Thiamin diphosphate-binding fold (THDP-binding)"/>
    <property type="match status" value="2"/>
</dbReference>
<dbReference type="InterPro" id="IPR012000">
    <property type="entry name" value="Thiamin_PyroP_enz_cen_dom"/>
</dbReference>
<dbReference type="Pfam" id="PF00205">
    <property type="entry name" value="TPP_enzyme_M"/>
    <property type="match status" value="1"/>
</dbReference>